<sequence>MRKNKRVPKRKQQVNLHSLKKYMSTPKGTLMVILLLLSVSNFLASGSLTGIFHILIAIVFAVFIDAIVAIWRAYPRKFSDGACISGWIIGLILGVQESIWIIFATVTLAMVSKHLLSHGRKPVFNPAAFALLLAVWFWGAQESWWGAFSVQSSWWMIILIITGFWMTNRVRKFPQVLSFLATFFSGMLILAIFHWGSVSFTPADALRPPFINMTLFFTFFMLTDPPTTPGRKKLQIVFGCLSATLSILSMSLWGGQIYLLLALCSANTIKFLFDRIQKRRKNHVLPTKSLGLSE</sequence>
<keyword evidence="1" id="KW-1133">Transmembrane helix</keyword>
<gene>
    <name evidence="2" type="ORF">SAMN05443507_10144</name>
</gene>
<feature type="transmembrane region" description="Helical" evidence="1">
    <location>
        <begin position="205"/>
        <end position="222"/>
    </location>
</feature>
<feature type="transmembrane region" description="Helical" evidence="1">
    <location>
        <begin position="257"/>
        <end position="273"/>
    </location>
</feature>
<dbReference type="GO" id="GO:0055085">
    <property type="term" value="P:transmembrane transport"/>
    <property type="evidence" value="ECO:0007669"/>
    <property type="project" value="InterPro"/>
</dbReference>
<feature type="transmembrane region" description="Helical" evidence="1">
    <location>
        <begin position="50"/>
        <end position="71"/>
    </location>
</feature>
<accession>A0A1M6JT70</accession>
<evidence type="ECO:0000313" key="2">
    <source>
        <dbReference type="EMBL" id="SHJ49889.1"/>
    </source>
</evidence>
<keyword evidence="1" id="KW-0812">Transmembrane</keyword>
<feature type="transmembrane region" description="Helical" evidence="1">
    <location>
        <begin position="123"/>
        <end position="139"/>
    </location>
</feature>
<feature type="transmembrane region" description="Helical" evidence="1">
    <location>
        <begin position="28"/>
        <end position="44"/>
    </location>
</feature>
<protein>
    <submittedName>
        <fullName evidence="2">NQR2, RnfD, RnfE family</fullName>
    </submittedName>
</protein>
<dbReference type="OrthoDB" id="260854at2"/>
<feature type="transmembrane region" description="Helical" evidence="1">
    <location>
        <begin position="145"/>
        <end position="164"/>
    </location>
</feature>
<reference evidence="3" key="1">
    <citation type="submission" date="2016-11" db="EMBL/GenBank/DDBJ databases">
        <authorList>
            <person name="Varghese N."/>
            <person name="Submissions S."/>
        </authorList>
    </citation>
    <scope>NUCLEOTIDE SEQUENCE [LARGE SCALE GENOMIC DNA]</scope>
    <source>
        <strain evidence="3">USBA-503</strain>
    </source>
</reference>
<keyword evidence="1" id="KW-0472">Membrane</keyword>
<dbReference type="Proteomes" id="UP000184016">
    <property type="component" value="Unassembled WGS sequence"/>
</dbReference>
<dbReference type="STRING" id="1830138.SAMN05443507_10144"/>
<name>A0A1M6JT70_9BACL</name>
<dbReference type="AlphaFoldDB" id="A0A1M6JT70"/>
<dbReference type="RefSeq" id="WP_072872561.1">
    <property type="nucleotide sequence ID" value="NZ_FRAF01000001.1"/>
</dbReference>
<keyword evidence="3" id="KW-1185">Reference proteome</keyword>
<proteinExistence type="predicted"/>
<feature type="transmembrane region" description="Helical" evidence="1">
    <location>
        <begin position="176"/>
        <end position="193"/>
    </location>
</feature>
<dbReference type="GO" id="GO:0016020">
    <property type="term" value="C:membrane"/>
    <property type="evidence" value="ECO:0007669"/>
    <property type="project" value="InterPro"/>
</dbReference>
<evidence type="ECO:0000313" key="3">
    <source>
        <dbReference type="Proteomes" id="UP000184016"/>
    </source>
</evidence>
<evidence type="ECO:0000256" key="1">
    <source>
        <dbReference type="SAM" id="Phobius"/>
    </source>
</evidence>
<organism evidence="2 3">
    <name type="scientific">Alicyclobacillus tolerans</name>
    <dbReference type="NCBI Taxonomy" id="90970"/>
    <lineage>
        <taxon>Bacteria</taxon>
        <taxon>Bacillati</taxon>
        <taxon>Bacillota</taxon>
        <taxon>Bacilli</taxon>
        <taxon>Bacillales</taxon>
        <taxon>Alicyclobacillaceae</taxon>
        <taxon>Alicyclobacillus</taxon>
    </lineage>
</organism>
<dbReference type="EMBL" id="FRAF01000001">
    <property type="protein sequence ID" value="SHJ49889.1"/>
    <property type="molecule type" value="Genomic_DNA"/>
</dbReference>